<dbReference type="Pfam" id="PF00583">
    <property type="entry name" value="Acetyltransf_1"/>
    <property type="match status" value="1"/>
</dbReference>
<evidence type="ECO:0000313" key="2">
    <source>
        <dbReference type="EMBL" id="GAA3969384.1"/>
    </source>
</evidence>
<dbReference type="InterPro" id="IPR000182">
    <property type="entry name" value="GNAT_dom"/>
</dbReference>
<dbReference type="InterPro" id="IPR016181">
    <property type="entry name" value="Acyl_CoA_acyltransferase"/>
</dbReference>
<dbReference type="CDD" id="cd04301">
    <property type="entry name" value="NAT_SF"/>
    <property type="match status" value="1"/>
</dbReference>
<evidence type="ECO:0000259" key="1">
    <source>
        <dbReference type="PROSITE" id="PS51186"/>
    </source>
</evidence>
<accession>A0ABP7PPZ0</accession>
<name>A0ABP7PPZ0_9SPHI</name>
<dbReference type="Gene3D" id="3.40.630.30">
    <property type="match status" value="1"/>
</dbReference>
<dbReference type="PROSITE" id="PS51186">
    <property type="entry name" value="GNAT"/>
    <property type="match status" value="1"/>
</dbReference>
<feature type="domain" description="N-acetyltransferase" evidence="1">
    <location>
        <begin position="1"/>
        <end position="162"/>
    </location>
</feature>
<organism evidence="2 3">
    <name type="scientific">Mucilaginibacter dorajii</name>
    <dbReference type="NCBI Taxonomy" id="692994"/>
    <lineage>
        <taxon>Bacteria</taxon>
        <taxon>Pseudomonadati</taxon>
        <taxon>Bacteroidota</taxon>
        <taxon>Sphingobacteriia</taxon>
        <taxon>Sphingobacteriales</taxon>
        <taxon>Sphingobacteriaceae</taxon>
        <taxon>Mucilaginibacter</taxon>
    </lineage>
</organism>
<comment type="caution">
    <text evidence="2">The sequence shown here is derived from an EMBL/GenBank/DDBJ whole genome shotgun (WGS) entry which is preliminary data.</text>
</comment>
<dbReference type="SUPFAM" id="SSF55729">
    <property type="entry name" value="Acyl-CoA N-acyltransferases (Nat)"/>
    <property type="match status" value="1"/>
</dbReference>
<dbReference type="EMBL" id="BAAAZC010000011">
    <property type="protein sequence ID" value="GAA3969384.1"/>
    <property type="molecule type" value="Genomic_DNA"/>
</dbReference>
<evidence type="ECO:0000313" key="3">
    <source>
        <dbReference type="Proteomes" id="UP001500742"/>
    </source>
</evidence>
<gene>
    <name evidence="2" type="ORF">GCM10022210_17900</name>
</gene>
<sequence length="163" mass="18916">MKIRIATTADIDEITRVEIDSKLQSFPQLVEACDINFDTRAYRWETWFAGQSPVSARPERIMFKVVDNSKIIGYLAIQLTTRFDMDAEIQSFFVLKEYQRKGVGCRLLKSAVNWTIANHVQSLCVGILPANPYRAFYLKYSGRYLNEHWIVWDDVNLLKALIC</sequence>
<reference evidence="3" key="1">
    <citation type="journal article" date="2019" name="Int. J. Syst. Evol. Microbiol.">
        <title>The Global Catalogue of Microorganisms (GCM) 10K type strain sequencing project: providing services to taxonomists for standard genome sequencing and annotation.</title>
        <authorList>
            <consortium name="The Broad Institute Genomics Platform"/>
            <consortium name="The Broad Institute Genome Sequencing Center for Infectious Disease"/>
            <person name="Wu L."/>
            <person name="Ma J."/>
        </authorList>
    </citation>
    <scope>NUCLEOTIDE SEQUENCE [LARGE SCALE GENOMIC DNA]</scope>
    <source>
        <strain evidence="3">JCM 16601</strain>
    </source>
</reference>
<proteinExistence type="predicted"/>
<dbReference type="RefSeq" id="WP_259095936.1">
    <property type="nucleotide sequence ID" value="NZ_BAAAZC010000011.1"/>
</dbReference>
<dbReference type="Proteomes" id="UP001500742">
    <property type="component" value="Unassembled WGS sequence"/>
</dbReference>
<protein>
    <recommendedName>
        <fullName evidence="1">N-acetyltransferase domain-containing protein</fullName>
    </recommendedName>
</protein>
<keyword evidence="3" id="KW-1185">Reference proteome</keyword>